<evidence type="ECO:0000313" key="1">
    <source>
        <dbReference type="EMBL" id="TDP63968.1"/>
    </source>
</evidence>
<evidence type="ECO:0000313" key="2">
    <source>
        <dbReference type="Proteomes" id="UP000295361"/>
    </source>
</evidence>
<accession>A0A4R6QM65</accession>
<name>A0A4R6QM65_9BURK</name>
<sequence length="89" mass="10117">MTSTASTCPALTPSAPALRAGWLMGLLQSWQQLRARRRAKLEMLALAELSEHTLDDINAPCWMHLEAKAQREAERQRLESFRMGSHQAW</sequence>
<dbReference type="InParanoid" id="A0A4R6QM65"/>
<gene>
    <name evidence="1" type="ORF">DES47_104250</name>
</gene>
<proteinExistence type="predicted"/>
<comment type="caution">
    <text evidence="1">The sequence shown here is derived from an EMBL/GenBank/DDBJ whole genome shotgun (WGS) entry which is preliminary data.</text>
</comment>
<organism evidence="1 2">
    <name type="scientific">Roseateles toxinivorans</name>
    <dbReference type="NCBI Taxonomy" id="270368"/>
    <lineage>
        <taxon>Bacteria</taxon>
        <taxon>Pseudomonadati</taxon>
        <taxon>Pseudomonadota</taxon>
        <taxon>Betaproteobacteria</taxon>
        <taxon>Burkholderiales</taxon>
        <taxon>Sphaerotilaceae</taxon>
        <taxon>Roseateles</taxon>
    </lineage>
</organism>
<evidence type="ECO:0008006" key="3">
    <source>
        <dbReference type="Google" id="ProtNLM"/>
    </source>
</evidence>
<reference evidence="1 2" key="1">
    <citation type="submission" date="2019-03" db="EMBL/GenBank/DDBJ databases">
        <title>Genomic Encyclopedia of Type Strains, Phase IV (KMG-IV): sequencing the most valuable type-strain genomes for metagenomic binning, comparative biology and taxonomic classification.</title>
        <authorList>
            <person name="Goeker M."/>
        </authorList>
    </citation>
    <scope>NUCLEOTIDE SEQUENCE [LARGE SCALE GENOMIC DNA]</scope>
    <source>
        <strain evidence="1 2">DSM 16998</strain>
    </source>
</reference>
<dbReference type="EMBL" id="SNXS01000004">
    <property type="protein sequence ID" value="TDP63968.1"/>
    <property type="molecule type" value="Genomic_DNA"/>
</dbReference>
<protein>
    <recommendedName>
        <fullName evidence="3">DUF1127 domain-containing protein</fullName>
    </recommendedName>
</protein>
<keyword evidence="2" id="KW-1185">Reference proteome</keyword>
<dbReference type="RefSeq" id="WP_133701820.1">
    <property type="nucleotide sequence ID" value="NZ_SNXS01000004.1"/>
</dbReference>
<dbReference type="AlphaFoldDB" id="A0A4R6QM65"/>
<dbReference type="Proteomes" id="UP000295361">
    <property type="component" value="Unassembled WGS sequence"/>
</dbReference>